<protein>
    <submittedName>
        <fullName evidence="1">Uncharacterized protein</fullName>
    </submittedName>
</protein>
<dbReference type="Proteomes" id="UP001345963">
    <property type="component" value="Unassembled WGS sequence"/>
</dbReference>
<keyword evidence="2" id="KW-1185">Reference proteome</keyword>
<evidence type="ECO:0000313" key="1">
    <source>
        <dbReference type="EMBL" id="MED6235543.1"/>
    </source>
</evidence>
<gene>
    <name evidence="1" type="ORF">ATANTOWER_028707</name>
</gene>
<proteinExistence type="predicted"/>
<comment type="caution">
    <text evidence="1">The sequence shown here is derived from an EMBL/GenBank/DDBJ whole genome shotgun (WGS) entry which is preliminary data.</text>
</comment>
<name>A0ABU7AD11_9TELE</name>
<accession>A0ABU7AD11</accession>
<sequence length="102" mass="11013">MEGCREEGKAPPCNDILLRIFVLTVVRAELLSESQGYPGDIQTTPSDENTAVHTYCMCSHTPSPDLTHFVCYSQKVWAGPAVSSKTRQPLGLWCSSVSGPGA</sequence>
<evidence type="ECO:0000313" key="2">
    <source>
        <dbReference type="Proteomes" id="UP001345963"/>
    </source>
</evidence>
<dbReference type="EMBL" id="JAHUTI010010562">
    <property type="protein sequence ID" value="MED6235543.1"/>
    <property type="molecule type" value="Genomic_DNA"/>
</dbReference>
<organism evidence="1 2">
    <name type="scientific">Ataeniobius toweri</name>
    <dbReference type="NCBI Taxonomy" id="208326"/>
    <lineage>
        <taxon>Eukaryota</taxon>
        <taxon>Metazoa</taxon>
        <taxon>Chordata</taxon>
        <taxon>Craniata</taxon>
        <taxon>Vertebrata</taxon>
        <taxon>Euteleostomi</taxon>
        <taxon>Actinopterygii</taxon>
        <taxon>Neopterygii</taxon>
        <taxon>Teleostei</taxon>
        <taxon>Neoteleostei</taxon>
        <taxon>Acanthomorphata</taxon>
        <taxon>Ovalentaria</taxon>
        <taxon>Atherinomorphae</taxon>
        <taxon>Cyprinodontiformes</taxon>
        <taxon>Goodeidae</taxon>
        <taxon>Ataeniobius</taxon>
    </lineage>
</organism>
<reference evidence="1 2" key="1">
    <citation type="submission" date="2021-07" db="EMBL/GenBank/DDBJ databases">
        <authorList>
            <person name="Palmer J.M."/>
        </authorList>
    </citation>
    <scope>NUCLEOTIDE SEQUENCE [LARGE SCALE GENOMIC DNA]</scope>
    <source>
        <strain evidence="1 2">AT_MEX2019</strain>
        <tissue evidence="1">Muscle</tissue>
    </source>
</reference>